<evidence type="ECO:0000313" key="2">
    <source>
        <dbReference type="Proteomes" id="UP001148662"/>
    </source>
</evidence>
<name>A0ACC1T7S7_9APHY</name>
<reference evidence="1" key="1">
    <citation type="submission" date="2022-07" db="EMBL/GenBank/DDBJ databases">
        <title>Genome Sequence of Phlebia brevispora.</title>
        <authorList>
            <person name="Buettner E."/>
        </authorList>
    </citation>
    <scope>NUCLEOTIDE SEQUENCE</scope>
    <source>
        <strain evidence="1">MPL23</strain>
    </source>
</reference>
<keyword evidence="2" id="KW-1185">Reference proteome</keyword>
<evidence type="ECO:0000313" key="1">
    <source>
        <dbReference type="EMBL" id="KAJ3555239.1"/>
    </source>
</evidence>
<organism evidence="1 2">
    <name type="scientific">Phlebia brevispora</name>
    <dbReference type="NCBI Taxonomy" id="194682"/>
    <lineage>
        <taxon>Eukaryota</taxon>
        <taxon>Fungi</taxon>
        <taxon>Dikarya</taxon>
        <taxon>Basidiomycota</taxon>
        <taxon>Agaricomycotina</taxon>
        <taxon>Agaricomycetes</taxon>
        <taxon>Polyporales</taxon>
        <taxon>Meruliaceae</taxon>
        <taxon>Phlebia</taxon>
    </lineage>
</organism>
<dbReference type="EMBL" id="JANHOG010000350">
    <property type="protein sequence ID" value="KAJ3555239.1"/>
    <property type="molecule type" value="Genomic_DNA"/>
</dbReference>
<comment type="caution">
    <text evidence="1">The sequence shown here is derived from an EMBL/GenBank/DDBJ whole genome shotgun (WGS) entry which is preliminary data.</text>
</comment>
<accession>A0ACC1T7S7</accession>
<protein>
    <submittedName>
        <fullName evidence="1">Uncharacterized protein</fullName>
    </submittedName>
</protein>
<proteinExistence type="predicted"/>
<dbReference type="Proteomes" id="UP001148662">
    <property type="component" value="Unassembled WGS sequence"/>
</dbReference>
<sequence length="482" mass="51249">MYSPLSGSMSGMLSFYLPLLLLPSLASAFSFNFTSTPRQCQTLNISISGSGQPPYSVLIIPFGASPLPNNTEVRKIFQQNFTGNATSQSFQLNYPANSQFVAVVGDQNGFSSGGTSGAVTVLSSDDSSCFNPTQGVEPGFFYSLVPSSLTQCQPTRIWWDPTAGVQGTPVFRGIIPGGQSFDIPQGNLTQVPEEGTGLSWTTDVRAGTTVMVLGGDNRGPGTGGSSTYIVNYGTDSSCLNDASPSSTAGPPAGGSYPTSTSDSDTGSTSPANNHNSHTGAIVGKWCLTYPNVHLFDPFLLIAQGALWGGVGGFLVVCLAAWFLWRRQRTQKTQKERPVDLLQDQEGDGDHDTSLPQYYQPEPFVLPEPTVASSSVTGDPETAMASGMRPSIDHRLSQYSTTTGEGAGLPTRPVTPSQASTYMRKSPAPPSFRPVNIIQHDDAGPSEYMSQLEPETIELPPAYTNIRRDLTPHEPPPAPQADD</sequence>
<gene>
    <name evidence="1" type="ORF">NM688_g2686</name>
</gene>